<name>A0A9N9MM46_9CUCU</name>
<accession>A0A9N9MM46</accession>
<dbReference type="EMBL" id="OU892278">
    <property type="protein sequence ID" value="CAG9764549.1"/>
    <property type="molecule type" value="Genomic_DNA"/>
</dbReference>
<dbReference type="PANTHER" id="PTHR31649">
    <property type="entry name" value="AGAP009604-PA"/>
    <property type="match status" value="1"/>
</dbReference>
<dbReference type="OrthoDB" id="1925699at2759"/>
<evidence type="ECO:0000313" key="1">
    <source>
        <dbReference type="EMBL" id="CAG9764549.1"/>
    </source>
</evidence>
<sequence>MAGHSYNNQLKSCWHPTSSSATFLSSFTGPSTPQRSKPAAVPSCPSCSCPPSTYCHLCRPINAPTHTGTSREGAYYWVDTFAHGATPSTAIHGGYDIDGTQIYVGRAFHEGDWLPAKVMPEKNVAYVAYNGQEHAKDRYQVLCEQRFDWVPSSGGHVPPGAVEGGRTSDGETLYVGRVHHEGSLTVGKVHPSHGACYIPFGGREIGNDSYEILVLRS</sequence>
<keyword evidence="2" id="KW-1185">Reference proteome</keyword>
<dbReference type="Pfam" id="PF11901">
    <property type="entry name" value="DM9"/>
    <property type="match status" value="1"/>
</dbReference>
<reference evidence="1" key="1">
    <citation type="submission" date="2022-01" db="EMBL/GenBank/DDBJ databases">
        <authorList>
            <person name="King R."/>
        </authorList>
    </citation>
    <scope>NUCLEOTIDE SEQUENCE</scope>
</reference>
<dbReference type="AlphaFoldDB" id="A0A9N9MM46"/>
<evidence type="ECO:0000313" key="2">
    <source>
        <dbReference type="Proteomes" id="UP001152799"/>
    </source>
</evidence>
<dbReference type="Proteomes" id="UP001152799">
    <property type="component" value="Chromosome 2"/>
</dbReference>
<proteinExistence type="predicted"/>
<dbReference type="InterPro" id="IPR006616">
    <property type="entry name" value="DM9_repeat"/>
</dbReference>
<dbReference type="PANTHER" id="PTHR31649:SF10">
    <property type="entry name" value="IP19903P-RELATED"/>
    <property type="match status" value="1"/>
</dbReference>
<gene>
    <name evidence="1" type="ORF">CEUTPL_LOCUS5187</name>
</gene>
<protein>
    <submittedName>
        <fullName evidence="1">Uncharacterized protein</fullName>
    </submittedName>
</protein>
<dbReference type="SMART" id="SM00696">
    <property type="entry name" value="DM9"/>
    <property type="match status" value="2"/>
</dbReference>
<organism evidence="1 2">
    <name type="scientific">Ceutorhynchus assimilis</name>
    <name type="common">cabbage seed weevil</name>
    <dbReference type="NCBI Taxonomy" id="467358"/>
    <lineage>
        <taxon>Eukaryota</taxon>
        <taxon>Metazoa</taxon>
        <taxon>Ecdysozoa</taxon>
        <taxon>Arthropoda</taxon>
        <taxon>Hexapoda</taxon>
        <taxon>Insecta</taxon>
        <taxon>Pterygota</taxon>
        <taxon>Neoptera</taxon>
        <taxon>Endopterygota</taxon>
        <taxon>Coleoptera</taxon>
        <taxon>Polyphaga</taxon>
        <taxon>Cucujiformia</taxon>
        <taxon>Curculionidae</taxon>
        <taxon>Ceutorhynchinae</taxon>
        <taxon>Ceutorhynchus</taxon>
    </lineage>
</organism>